<keyword evidence="7" id="KW-0238">DNA-binding</keyword>
<comment type="similarity">
    <text evidence="3">Belongs to the DNA mismatch repair MutS family.</text>
</comment>
<dbReference type="FunCoup" id="A0A2K1QVD1">
    <property type="interactions" value="130"/>
</dbReference>
<dbReference type="SUPFAM" id="SSF48334">
    <property type="entry name" value="DNA repair protein MutS, domain III"/>
    <property type="match status" value="1"/>
</dbReference>
<comment type="subcellular location">
    <subcellularLocation>
        <location evidence="2">Chromosome</location>
    </subcellularLocation>
    <subcellularLocation>
        <location evidence="1">Nucleus</location>
    </subcellularLocation>
</comment>
<proteinExistence type="inferred from homology"/>
<dbReference type="SMART" id="SM00533">
    <property type="entry name" value="MUTSd"/>
    <property type="match status" value="1"/>
</dbReference>
<dbReference type="GO" id="GO:0006298">
    <property type="term" value="P:mismatch repair"/>
    <property type="evidence" value="ECO:0007669"/>
    <property type="project" value="InterPro"/>
</dbReference>
<dbReference type="EMBL" id="NKHZ01000036">
    <property type="protein sequence ID" value="PNS19011.1"/>
    <property type="molecule type" value="Genomic_DNA"/>
</dbReference>
<evidence type="ECO:0000256" key="4">
    <source>
        <dbReference type="ARBA" id="ARBA00022454"/>
    </source>
</evidence>
<dbReference type="SUPFAM" id="SSF52540">
    <property type="entry name" value="P-loop containing nucleoside triphosphate hydrolases"/>
    <property type="match status" value="1"/>
</dbReference>
<dbReference type="FunFam" id="3.40.50.300:FF:001067">
    <property type="entry name" value="DNA mismatch repair protein MSH5"/>
    <property type="match status" value="1"/>
</dbReference>
<evidence type="ECO:0000256" key="7">
    <source>
        <dbReference type="ARBA" id="ARBA00023125"/>
    </source>
</evidence>
<evidence type="ECO:0000256" key="11">
    <source>
        <dbReference type="ARBA" id="ARBA00077470"/>
    </source>
</evidence>
<evidence type="ECO:0000256" key="2">
    <source>
        <dbReference type="ARBA" id="ARBA00004286"/>
    </source>
</evidence>
<evidence type="ECO:0000259" key="12">
    <source>
        <dbReference type="PROSITE" id="PS00486"/>
    </source>
</evidence>
<evidence type="ECO:0000256" key="6">
    <source>
        <dbReference type="ARBA" id="ARBA00022840"/>
    </source>
</evidence>
<dbReference type="SMART" id="SM00534">
    <property type="entry name" value="MUTSac"/>
    <property type="match status" value="1"/>
</dbReference>
<evidence type="ECO:0000256" key="3">
    <source>
        <dbReference type="ARBA" id="ARBA00006271"/>
    </source>
</evidence>
<dbReference type="STRING" id="2082308.A0A2K1QVD1"/>
<dbReference type="InterPro" id="IPR007696">
    <property type="entry name" value="DNA_mismatch_repair_MutS_core"/>
</dbReference>
<keyword evidence="5" id="KW-0547">Nucleotide-binding</keyword>
<dbReference type="GO" id="GO:0005524">
    <property type="term" value="F:ATP binding"/>
    <property type="evidence" value="ECO:0007669"/>
    <property type="project" value="UniProtKB-KW"/>
</dbReference>
<dbReference type="InterPro" id="IPR000432">
    <property type="entry name" value="DNA_mismatch_repair_MutS_C"/>
</dbReference>
<dbReference type="Proteomes" id="UP000243797">
    <property type="component" value="Unassembled WGS sequence"/>
</dbReference>
<dbReference type="Gene3D" id="3.40.50.300">
    <property type="entry name" value="P-loop containing nucleotide triphosphate hydrolases"/>
    <property type="match status" value="1"/>
</dbReference>
<gene>
    <name evidence="13" type="ORF">CAC42_6106</name>
</gene>
<dbReference type="Pfam" id="PF05192">
    <property type="entry name" value="MutS_III"/>
    <property type="match status" value="1"/>
</dbReference>
<comment type="caution">
    <text evidence="13">The sequence shown here is derived from an EMBL/GenBank/DDBJ whole genome shotgun (WGS) entry which is preliminary data.</text>
</comment>
<evidence type="ECO:0000256" key="8">
    <source>
        <dbReference type="ARBA" id="ARBA00023242"/>
    </source>
</evidence>
<protein>
    <recommendedName>
        <fullName evidence="10">DNA mismatch repair protein MSH5</fullName>
    </recommendedName>
    <alternativeName>
        <fullName evidence="11">MutS protein homolog 5</fullName>
    </alternativeName>
</protein>
<evidence type="ECO:0000256" key="1">
    <source>
        <dbReference type="ARBA" id="ARBA00004123"/>
    </source>
</evidence>
<evidence type="ECO:0000256" key="9">
    <source>
        <dbReference type="ARBA" id="ARBA00023254"/>
    </source>
</evidence>
<dbReference type="PANTHER" id="PTHR11361:SF20">
    <property type="entry name" value="MUTS PROTEIN HOMOLOG 5"/>
    <property type="match status" value="1"/>
</dbReference>
<dbReference type="Pfam" id="PF00488">
    <property type="entry name" value="MutS_V"/>
    <property type="match status" value="1"/>
</dbReference>
<sequence length="874" mass="96737">MAINVRERGTVGCAYYVACEERLYCMEDVEHGGTDVVEALKTFVNPTVVIVPFSLDDAILDLIDVQKSSDQDDEADSQNHSLPYNVEFRVAGDFKFESAREKLASLDVGQSGSSRVSFVVPGDSAGFDDPDDFGLNSAGRAGQILAVGSSIDMESRISVGCTGAVLNYIGRRRSAASQPGDAAARDFFRISRVSMFSLKGDMFVNLDTLVSLQIVQSESHPHSQNQGPKNSGAKEGLSVYGLFHHFARTPQGRALLRQCFLRPSTDLMSINERLDTISIFLRPDHQPLMDKIVSHLKAIKNMRSVTINLRKGNSSGIMPGRSSGMNRTVWSSIREFLYRALEIRQTIGEMAGAHRLAIFEKIMRTFDGQTMSIIGSLITNTIDFEFSIEQHRTVVKPGVDFDLDETKRTHDGMESLLSHVAISIASEIPSVVDARLTVIFFPQIGFLICVRRIPDTTCGAYSGEEDEPWEQLFYTSDYVYFKESRTREMDAQFGDVYGRICDREIEIIQELAEKVLRQETLLTTVSDVCGEIDCMLALAQGAREYNLCRPQMTEENVLDIRGGRHLLQERTVPTFIANDTYLAGGNGDHVPMMNAHYITETPEPSQPSMMLITGPNYSGKSVYLKQVALIAFMAHMGSFVPAEKAVIGITDKILTRIWTRESVSRSQSAFMIDLQQMSLAMSLATRRSLLVIDEFGKGSESIDGAGLVAGVFTHFLSLGVECPKVIAATHFHEIFHPLLLPPHPQLSIHQMSIHLTNMPSSASVSTNSTDEITYLYSLQPGRTSSSYGTVCARMNGIPDHVVRNAEDLISMADRGEDLVALCARLPDQERDELSDAELVARRFLAGEIPDDGHMEGDLDMREWLGRVVLGELGM</sequence>
<organism evidence="13 14">
    <name type="scientific">Sphaceloma murrayae</name>
    <dbReference type="NCBI Taxonomy" id="2082308"/>
    <lineage>
        <taxon>Eukaryota</taxon>
        <taxon>Fungi</taxon>
        <taxon>Dikarya</taxon>
        <taxon>Ascomycota</taxon>
        <taxon>Pezizomycotina</taxon>
        <taxon>Dothideomycetes</taxon>
        <taxon>Dothideomycetidae</taxon>
        <taxon>Myriangiales</taxon>
        <taxon>Elsinoaceae</taxon>
        <taxon>Sphaceloma</taxon>
    </lineage>
</organism>
<dbReference type="PANTHER" id="PTHR11361">
    <property type="entry name" value="DNA MISMATCH REPAIR PROTEIN MUTS FAMILY MEMBER"/>
    <property type="match status" value="1"/>
</dbReference>
<dbReference type="PROSITE" id="PS00486">
    <property type="entry name" value="DNA_MISMATCH_REPAIR_2"/>
    <property type="match status" value="1"/>
</dbReference>
<dbReference type="CDD" id="cd03281">
    <property type="entry name" value="ABC_MSH5_euk"/>
    <property type="match status" value="1"/>
</dbReference>
<dbReference type="AlphaFoldDB" id="A0A2K1QVD1"/>
<evidence type="ECO:0000256" key="5">
    <source>
        <dbReference type="ARBA" id="ARBA00022741"/>
    </source>
</evidence>
<keyword evidence="6" id="KW-0067">ATP-binding</keyword>
<name>A0A2K1QVD1_9PEZI</name>
<dbReference type="InterPro" id="IPR027417">
    <property type="entry name" value="P-loop_NTPase"/>
</dbReference>
<keyword evidence="4" id="KW-0158">Chromosome</keyword>
<keyword evidence="8" id="KW-0539">Nucleus</keyword>
<dbReference type="OrthoDB" id="29596at2759"/>
<feature type="domain" description="DNA mismatch repair proteins mutS family" evidence="12">
    <location>
        <begin position="688"/>
        <end position="704"/>
    </location>
</feature>
<dbReference type="GO" id="GO:0005694">
    <property type="term" value="C:chromosome"/>
    <property type="evidence" value="ECO:0007669"/>
    <property type="project" value="UniProtKB-SubCell"/>
</dbReference>
<keyword evidence="14" id="KW-1185">Reference proteome</keyword>
<dbReference type="GO" id="GO:0030983">
    <property type="term" value="F:mismatched DNA binding"/>
    <property type="evidence" value="ECO:0007669"/>
    <property type="project" value="InterPro"/>
</dbReference>
<dbReference type="GO" id="GO:0140664">
    <property type="term" value="F:ATP-dependent DNA damage sensor activity"/>
    <property type="evidence" value="ECO:0007669"/>
    <property type="project" value="InterPro"/>
</dbReference>
<dbReference type="InParanoid" id="A0A2K1QVD1"/>
<dbReference type="GO" id="GO:0005634">
    <property type="term" value="C:nucleus"/>
    <property type="evidence" value="ECO:0007669"/>
    <property type="project" value="UniProtKB-SubCell"/>
</dbReference>
<accession>A0A2K1QVD1</accession>
<dbReference type="Gene3D" id="1.10.1420.10">
    <property type="match status" value="1"/>
</dbReference>
<evidence type="ECO:0000256" key="10">
    <source>
        <dbReference type="ARBA" id="ARBA00073549"/>
    </source>
</evidence>
<keyword evidence="9" id="KW-0469">Meiosis</keyword>
<dbReference type="InterPro" id="IPR036187">
    <property type="entry name" value="DNA_mismatch_repair_MutS_sf"/>
</dbReference>
<reference evidence="13 14" key="1">
    <citation type="submission" date="2017-06" db="EMBL/GenBank/DDBJ databases">
        <title>Draft genome sequence of a variant of Elsinoe murrayae.</title>
        <authorList>
            <person name="Cheng Q."/>
        </authorList>
    </citation>
    <scope>NUCLEOTIDE SEQUENCE [LARGE SCALE GENOMIC DNA]</scope>
    <source>
        <strain evidence="13 14">CQ-2017a</strain>
    </source>
</reference>
<dbReference type="InterPro" id="IPR045076">
    <property type="entry name" value="MutS"/>
</dbReference>
<dbReference type="GO" id="GO:0051026">
    <property type="term" value="P:chiasma assembly"/>
    <property type="evidence" value="ECO:0007669"/>
    <property type="project" value="TreeGrafter"/>
</dbReference>
<evidence type="ECO:0000313" key="14">
    <source>
        <dbReference type="Proteomes" id="UP000243797"/>
    </source>
</evidence>
<evidence type="ECO:0000313" key="13">
    <source>
        <dbReference type="EMBL" id="PNS19011.1"/>
    </source>
</evidence>